<feature type="chain" id="PRO_5015424554" description="DinB-like domain-containing protein" evidence="1">
    <location>
        <begin position="22"/>
        <end position="189"/>
    </location>
</feature>
<dbReference type="InterPro" id="IPR034660">
    <property type="entry name" value="DinB/YfiT-like"/>
</dbReference>
<sequence>MKAIKFVILSSLFLSASLLQAQNQLKPADGYSHDIGIMINMMEDLRTRITAQVKDLDQEETDFLFDDNANSVGALIMHLIATELYYLVQTLEGRDWSEEESDLYMEAGSLGPRAREKYKGKPISYYLQKWEEVRMKSLEGLKKKDDAWFSTDIDEGINNHYVWYHVMEHSANHMGQIALVKNRMNKRED</sequence>
<organism evidence="2 3">
    <name type="scientific">Aureitalea marina</name>
    <dbReference type="NCBI Taxonomy" id="930804"/>
    <lineage>
        <taxon>Bacteria</taxon>
        <taxon>Pseudomonadati</taxon>
        <taxon>Bacteroidota</taxon>
        <taxon>Flavobacteriia</taxon>
        <taxon>Flavobacteriales</taxon>
        <taxon>Flavobacteriaceae</taxon>
        <taxon>Aureitalea</taxon>
    </lineage>
</organism>
<dbReference type="SUPFAM" id="SSF109854">
    <property type="entry name" value="DinB/YfiT-like putative metalloenzymes"/>
    <property type="match status" value="1"/>
</dbReference>
<feature type="signal peptide" evidence="1">
    <location>
        <begin position="1"/>
        <end position="21"/>
    </location>
</feature>
<dbReference type="InterPro" id="IPR007061">
    <property type="entry name" value="MST-like"/>
</dbReference>
<proteinExistence type="predicted"/>
<gene>
    <name evidence="2" type="ORF">BST85_10355</name>
</gene>
<dbReference type="Pfam" id="PF04978">
    <property type="entry name" value="MST"/>
    <property type="match status" value="1"/>
</dbReference>
<dbReference type="AlphaFoldDB" id="A0A2S7KRJ7"/>
<comment type="caution">
    <text evidence="2">The sequence shown here is derived from an EMBL/GenBank/DDBJ whole genome shotgun (WGS) entry which is preliminary data.</text>
</comment>
<evidence type="ECO:0000313" key="3">
    <source>
        <dbReference type="Proteomes" id="UP000239800"/>
    </source>
</evidence>
<evidence type="ECO:0000313" key="2">
    <source>
        <dbReference type="EMBL" id="PQB05240.1"/>
    </source>
</evidence>
<evidence type="ECO:0000256" key="1">
    <source>
        <dbReference type="SAM" id="SignalP"/>
    </source>
</evidence>
<reference evidence="2 3" key="1">
    <citation type="submission" date="2016-11" db="EMBL/GenBank/DDBJ databases">
        <title>Trade-off between light-utilization and light-protection in marine flavobacteria.</title>
        <authorList>
            <person name="Kumagai Y."/>
        </authorList>
    </citation>
    <scope>NUCLEOTIDE SEQUENCE [LARGE SCALE GENOMIC DNA]</scope>
    <source>
        <strain evidence="2 3">NBRC 107741</strain>
    </source>
</reference>
<dbReference type="EMBL" id="MQUB01000001">
    <property type="protein sequence ID" value="PQB05240.1"/>
    <property type="molecule type" value="Genomic_DNA"/>
</dbReference>
<dbReference type="Proteomes" id="UP000239800">
    <property type="component" value="Unassembled WGS sequence"/>
</dbReference>
<name>A0A2S7KRJ7_9FLAO</name>
<keyword evidence="1" id="KW-0732">Signal</keyword>
<dbReference type="Gene3D" id="1.20.120.450">
    <property type="entry name" value="dinb family like domain"/>
    <property type="match status" value="1"/>
</dbReference>
<dbReference type="RefSeq" id="WP_104813174.1">
    <property type="nucleotide sequence ID" value="NZ_MQUB01000001.1"/>
</dbReference>
<dbReference type="OrthoDB" id="117483at2"/>
<evidence type="ECO:0008006" key="4">
    <source>
        <dbReference type="Google" id="ProtNLM"/>
    </source>
</evidence>
<accession>A0A2S7KRJ7</accession>
<keyword evidence="3" id="KW-1185">Reference proteome</keyword>
<protein>
    <recommendedName>
        <fullName evidence="4">DinB-like domain-containing protein</fullName>
    </recommendedName>
</protein>